<dbReference type="InterPro" id="IPR001478">
    <property type="entry name" value="PDZ"/>
</dbReference>
<evidence type="ECO:0000313" key="11">
    <source>
        <dbReference type="Proteomes" id="UP000183760"/>
    </source>
</evidence>
<evidence type="ECO:0000256" key="2">
    <source>
        <dbReference type="ARBA" id="ARBA00022670"/>
    </source>
</evidence>
<feature type="compositionally biased region" description="Basic and acidic residues" evidence="6">
    <location>
        <begin position="277"/>
        <end position="296"/>
    </location>
</feature>
<dbReference type="PROSITE" id="PS50106">
    <property type="entry name" value="PDZ"/>
    <property type="match status" value="1"/>
</dbReference>
<keyword evidence="4 5" id="KW-0720">Serine protease</keyword>
<evidence type="ECO:0000256" key="3">
    <source>
        <dbReference type="ARBA" id="ARBA00022801"/>
    </source>
</evidence>
<comment type="caution">
    <text evidence="9">The sequence shown here is derived from an EMBL/GenBank/DDBJ whole genome shotgun (WGS) entry which is preliminary data.</text>
</comment>
<evidence type="ECO:0000313" key="10">
    <source>
        <dbReference type="EMBL" id="SET47733.1"/>
    </source>
</evidence>
<keyword evidence="3 5" id="KW-0378">Hydrolase</keyword>
<dbReference type="SMART" id="SM00245">
    <property type="entry name" value="TSPc"/>
    <property type="match status" value="1"/>
</dbReference>
<name>A0A511SZ64_MYXFU</name>
<dbReference type="InterPro" id="IPR004447">
    <property type="entry name" value="Peptidase_S41A"/>
</dbReference>
<feature type="signal peptide" evidence="7">
    <location>
        <begin position="1"/>
        <end position="24"/>
    </location>
</feature>
<dbReference type="GO" id="GO:0006508">
    <property type="term" value="P:proteolysis"/>
    <property type="evidence" value="ECO:0007669"/>
    <property type="project" value="UniProtKB-KW"/>
</dbReference>
<feature type="region of interest" description="Disordered" evidence="6">
    <location>
        <begin position="22"/>
        <end position="46"/>
    </location>
</feature>
<keyword evidence="7" id="KW-0732">Signal</keyword>
<evidence type="ECO:0000256" key="4">
    <source>
        <dbReference type="ARBA" id="ARBA00022825"/>
    </source>
</evidence>
<dbReference type="GO" id="GO:0007165">
    <property type="term" value="P:signal transduction"/>
    <property type="evidence" value="ECO:0007669"/>
    <property type="project" value="TreeGrafter"/>
</dbReference>
<evidence type="ECO:0000313" key="12">
    <source>
        <dbReference type="Proteomes" id="UP000321514"/>
    </source>
</evidence>
<dbReference type="CDD" id="cd07560">
    <property type="entry name" value="Peptidase_S41_CPP"/>
    <property type="match status" value="1"/>
</dbReference>
<comment type="similarity">
    <text evidence="1 5">Belongs to the peptidase S41A family.</text>
</comment>
<dbReference type="EMBL" id="FOIB01000002">
    <property type="protein sequence ID" value="SET47733.1"/>
    <property type="molecule type" value="Genomic_DNA"/>
</dbReference>
<gene>
    <name evidence="9" type="primary">ctpA-2</name>
    <name evidence="9" type="ORF">MFU01_15050</name>
    <name evidence="10" type="ORF">SAMN05443572_102420</name>
</gene>
<feature type="compositionally biased region" description="Basic and acidic residues" evidence="6">
    <location>
        <begin position="25"/>
        <end position="46"/>
    </location>
</feature>
<organism evidence="9 12">
    <name type="scientific">Myxococcus fulvus</name>
    <dbReference type="NCBI Taxonomy" id="33"/>
    <lineage>
        <taxon>Bacteria</taxon>
        <taxon>Pseudomonadati</taxon>
        <taxon>Myxococcota</taxon>
        <taxon>Myxococcia</taxon>
        <taxon>Myxococcales</taxon>
        <taxon>Cystobacterineae</taxon>
        <taxon>Myxococcaceae</taxon>
        <taxon>Myxococcus</taxon>
    </lineage>
</organism>
<dbReference type="InterPro" id="IPR005151">
    <property type="entry name" value="Tail-specific_protease"/>
</dbReference>
<evidence type="ECO:0000256" key="7">
    <source>
        <dbReference type="SAM" id="SignalP"/>
    </source>
</evidence>
<dbReference type="InterPro" id="IPR036034">
    <property type="entry name" value="PDZ_sf"/>
</dbReference>
<dbReference type="GO" id="GO:0004175">
    <property type="term" value="F:endopeptidase activity"/>
    <property type="evidence" value="ECO:0007669"/>
    <property type="project" value="TreeGrafter"/>
</dbReference>
<dbReference type="STRING" id="1334629.MFUL124B02_33385"/>
<evidence type="ECO:0000256" key="6">
    <source>
        <dbReference type="SAM" id="MobiDB-lite"/>
    </source>
</evidence>
<dbReference type="SUPFAM" id="SSF52096">
    <property type="entry name" value="ClpP/crotonase"/>
    <property type="match status" value="1"/>
</dbReference>
<dbReference type="Gene3D" id="2.30.42.10">
    <property type="match status" value="1"/>
</dbReference>
<dbReference type="GO" id="GO:0008236">
    <property type="term" value="F:serine-type peptidase activity"/>
    <property type="evidence" value="ECO:0007669"/>
    <property type="project" value="UniProtKB-KW"/>
</dbReference>
<dbReference type="EMBL" id="BJXR01000016">
    <property type="protein sequence ID" value="GEN06468.1"/>
    <property type="molecule type" value="Genomic_DNA"/>
</dbReference>
<feature type="region of interest" description="Disordered" evidence="6">
    <location>
        <begin position="373"/>
        <end position="419"/>
    </location>
</feature>
<dbReference type="PANTHER" id="PTHR32060">
    <property type="entry name" value="TAIL-SPECIFIC PROTEASE"/>
    <property type="match status" value="1"/>
</dbReference>
<proteinExistence type="inferred from homology"/>
<dbReference type="Proteomes" id="UP000183760">
    <property type="component" value="Unassembled WGS sequence"/>
</dbReference>
<feature type="region of interest" description="Disordered" evidence="6">
    <location>
        <begin position="273"/>
        <end position="296"/>
    </location>
</feature>
<dbReference type="OrthoDB" id="9812068at2"/>
<dbReference type="RefSeq" id="WP_074950634.1">
    <property type="nucleotide sequence ID" value="NZ_BJXR01000016.1"/>
</dbReference>
<dbReference type="SUPFAM" id="SSF50156">
    <property type="entry name" value="PDZ domain-like"/>
    <property type="match status" value="1"/>
</dbReference>
<dbReference type="PANTHER" id="PTHR32060:SF30">
    <property type="entry name" value="CARBOXY-TERMINAL PROCESSING PROTEASE CTPA"/>
    <property type="match status" value="1"/>
</dbReference>
<dbReference type="FunFam" id="2.30.42.10:FF:000063">
    <property type="entry name" value="Peptidase, S41 family"/>
    <property type="match status" value="1"/>
</dbReference>
<reference evidence="10 11" key="1">
    <citation type="submission" date="2016-10" db="EMBL/GenBank/DDBJ databases">
        <authorList>
            <person name="Varghese N."/>
            <person name="Submissions S."/>
        </authorList>
    </citation>
    <scope>NUCLEOTIDE SEQUENCE [LARGE SCALE GENOMIC DNA]</scope>
    <source>
        <strain evidence="10 11">DSM 16525</strain>
    </source>
</reference>
<keyword evidence="11" id="KW-1185">Reference proteome</keyword>
<dbReference type="InterPro" id="IPR029045">
    <property type="entry name" value="ClpP/crotonase-like_dom_sf"/>
</dbReference>
<dbReference type="FunFam" id="3.90.226.10:FF:000029">
    <property type="entry name" value="Peptidase, S41 family"/>
    <property type="match status" value="1"/>
</dbReference>
<dbReference type="InterPro" id="IPR055210">
    <property type="entry name" value="CtpA/B_N"/>
</dbReference>
<dbReference type="Pfam" id="PF22694">
    <property type="entry name" value="CtpB_N-like"/>
    <property type="match status" value="1"/>
</dbReference>
<dbReference type="AlphaFoldDB" id="A0A511SZ64"/>
<accession>A0A511SZ64</accession>
<dbReference type="Proteomes" id="UP000321514">
    <property type="component" value="Unassembled WGS sequence"/>
</dbReference>
<feature type="chain" id="PRO_5022963207" evidence="7">
    <location>
        <begin position="25"/>
        <end position="458"/>
    </location>
</feature>
<protein>
    <submittedName>
        <fullName evidence="10">C-terminal processing peptidase-3. Serine peptidase. MEROPS family S41A</fullName>
    </submittedName>
    <submittedName>
        <fullName evidence="9">Peptidase S41</fullName>
    </submittedName>
</protein>
<dbReference type="NCBIfam" id="TIGR00225">
    <property type="entry name" value="prc"/>
    <property type="match status" value="1"/>
</dbReference>
<dbReference type="Gene3D" id="3.90.226.10">
    <property type="entry name" value="2-enoyl-CoA Hydratase, Chain A, domain 1"/>
    <property type="match status" value="1"/>
</dbReference>
<feature type="compositionally biased region" description="Basic and acidic residues" evidence="6">
    <location>
        <begin position="380"/>
        <end position="402"/>
    </location>
</feature>
<reference evidence="9 12" key="2">
    <citation type="submission" date="2019-07" db="EMBL/GenBank/DDBJ databases">
        <title>Whole genome shotgun sequence of Myxococcus fulvus NBRC 100333.</title>
        <authorList>
            <person name="Hosoyama A."/>
            <person name="Uohara A."/>
            <person name="Ohji S."/>
            <person name="Ichikawa N."/>
        </authorList>
    </citation>
    <scope>NUCLEOTIDE SEQUENCE [LARGE SCALE GENOMIC DNA]</scope>
    <source>
        <strain evidence="9 12">NBRC 100333</strain>
    </source>
</reference>
<dbReference type="CDD" id="cd06782">
    <property type="entry name" value="cpPDZ_CPP-like"/>
    <property type="match status" value="1"/>
</dbReference>
<dbReference type="SMART" id="SM00228">
    <property type="entry name" value="PDZ"/>
    <property type="match status" value="1"/>
</dbReference>
<evidence type="ECO:0000259" key="8">
    <source>
        <dbReference type="PROSITE" id="PS50106"/>
    </source>
</evidence>
<dbReference type="Pfam" id="PF03572">
    <property type="entry name" value="Peptidase_S41"/>
    <property type="match status" value="1"/>
</dbReference>
<dbReference type="Gene3D" id="3.30.750.44">
    <property type="match status" value="1"/>
</dbReference>
<dbReference type="Pfam" id="PF17820">
    <property type="entry name" value="PDZ_6"/>
    <property type="match status" value="1"/>
</dbReference>
<evidence type="ECO:0000256" key="1">
    <source>
        <dbReference type="ARBA" id="ARBA00009179"/>
    </source>
</evidence>
<evidence type="ECO:0000256" key="5">
    <source>
        <dbReference type="RuleBase" id="RU004404"/>
    </source>
</evidence>
<dbReference type="InterPro" id="IPR041489">
    <property type="entry name" value="PDZ_6"/>
</dbReference>
<sequence>MTRLSQPWRAALAALLLVSGPSAAQEKKDAGGSRPPGKAERAEKDDATYRQLETFARVLSYVENNYVEPPDRERLVYGAIQGMLDTLDPHTVFMPPDVFREMKIDTSGEWGGLGIEIARKNDRIVVVAPIDDTPAARAGLKAGDELVGIDGESTRGMDVGRAMQKMRGPAGGRVLLTIQRQGFTAPREIAIIRDHIRIVSVEGALYGGIGHVKVKNFQERTDQYLRKELDRLRGLNGGKELRGLVLDLRNNPGGLLDQAVAVSDRFLPGNLPIVSTRGRDGRNSTEERSKERDTEKNYPVVVLVNAGSASASEIVAGALQDHGRATLIGTPTFGKGSVQTVIELEDGSGLKLTIARYYTPKGRSIQERGITPDYVVPDEAGGKPGREAPREKDLQRHFRAEGSDEAVSQASTLKGPPENLVPWDVAAQLKDPPLKVALEYLNGLSAPGGRPPARAEGR</sequence>
<keyword evidence="2 5" id="KW-0645">Protease</keyword>
<feature type="domain" description="PDZ" evidence="8">
    <location>
        <begin position="101"/>
        <end position="181"/>
    </location>
</feature>
<evidence type="ECO:0000313" key="9">
    <source>
        <dbReference type="EMBL" id="GEN06468.1"/>
    </source>
</evidence>
<dbReference type="GO" id="GO:0030288">
    <property type="term" value="C:outer membrane-bounded periplasmic space"/>
    <property type="evidence" value="ECO:0007669"/>
    <property type="project" value="TreeGrafter"/>
</dbReference>